<dbReference type="Pfam" id="PF18899">
    <property type="entry name" value="DUF5655"/>
    <property type="match status" value="1"/>
</dbReference>
<dbReference type="AlphaFoldDB" id="A0A1F8DI87"/>
<name>A0A1F8DI87_9BACT</name>
<organism evidence="2 3">
    <name type="scientific">Candidatus Woesebacteria bacterium RIFOXYD1_FULL_43_18</name>
    <dbReference type="NCBI Taxonomy" id="1802551"/>
    <lineage>
        <taxon>Bacteria</taxon>
        <taxon>Candidatus Woeseibacteriota</taxon>
    </lineage>
</organism>
<dbReference type="EMBL" id="MGIL01000015">
    <property type="protein sequence ID" value="OGM88122.1"/>
    <property type="molecule type" value="Genomic_DNA"/>
</dbReference>
<comment type="caution">
    <text evidence="2">The sequence shown here is derived from an EMBL/GenBank/DDBJ whole genome shotgun (WGS) entry which is preliminary data.</text>
</comment>
<evidence type="ECO:0000313" key="2">
    <source>
        <dbReference type="EMBL" id="OGM88122.1"/>
    </source>
</evidence>
<reference evidence="2 3" key="1">
    <citation type="journal article" date="2016" name="Nat. Commun.">
        <title>Thousands of microbial genomes shed light on interconnected biogeochemical processes in an aquifer system.</title>
        <authorList>
            <person name="Anantharaman K."/>
            <person name="Brown C.T."/>
            <person name="Hug L.A."/>
            <person name="Sharon I."/>
            <person name="Castelle C.J."/>
            <person name="Probst A.J."/>
            <person name="Thomas B.C."/>
            <person name="Singh A."/>
            <person name="Wilkins M.J."/>
            <person name="Karaoz U."/>
            <person name="Brodie E.L."/>
            <person name="Williams K.H."/>
            <person name="Hubbard S.S."/>
            <person name="Banfield J.F."/>
        </authorList>
    </citation>
    <scope>NUCLEOTIDE SEQUENCE [LARGE SCALE GENOMIC DNA]</scope>
</reference>
<protein>
    <recommendedName>
        <fullName evidence="1">DUF5655 domain-containing protein</fullName>
    </recommendedName>
</protein>
<feature type="domain" description="DUF5655" evidence="1">
    <location>
        <begin position="25"/>
        <end position="131"/>
    </location>
</feature>
<evidence type="ECO:0000259" key="1">
    <source>
        <dbReference type="Pfam" id="PF18899"/>
    </source>
</evidence>
<gene>
    <name evidence="2" type="ORF">A2573_01785</name>
</gene>
<sequence length="136" mass="15796">MWTCDKCKRIFKRAKQPHSCRSVPIEDHFKNKKKAKKIFDYLAGRIEKKAGKVKIISLPCCIHLFGIYDFLAALPKRESLEVRIAANRIIDSSRLVQSVPLSGKNYKNCFEITSEKEIDDEFIGWLRESYFLKPGN</sequence>
<accession>A0A1F8DI87</accession>
<dbReference type="InterPro" id="IPR043714">
    <property type="entry name" value="DUF5655"/>
</dbReference>
<evidence type="ECO:0000313" key="3">
    <source>
        <dbReference type="Proteomes" id="UP000177596"/>
    </source>
</evidence>
<proteinExistence type="predicted"/>
<dbReference type="Proteomes" id="UP000177596">
    <property type="component" value="Unassembled WGS sequence"/>
</dbReference>